<comment type="caution">
    <text evidence="3">The sequence shown here is derived from an EMBL/GenBank/DDBJ whole genome shotgun (WGS) entry which is preliminary data.</text>
</comment>
<dbReference type="PANTHER" id="PTHR33713:SF10">
    <property type="entry name" value="ANTITOXIN YAFN"/>
    <property type="match status" value="1"/>
</dbReference>
<evidence type="ECO:0000256" key="2">
    <source>
        <dbReference type="RuleBase" id="RU362080"/>
    </source>
</evidence>
<evidence type="ECO:0000313" key="3">
    <source>
        <dbReference type="EMBL" id="PXX42675.1"/>
    </source>
</evidence>
<dbReference type="NCBIfam" id="TIGR01552">
    <property type="entry name" value="phd_fam"/>
    <property type="match status" value="1"/>
</dbReference>
<dbReference type="InterPro" id="IPR006442">
    <property type="entry name" value="Antitoxin_Phd/YefM"/>
</dbReference>
<proteinExistence type="inferred from homology"/>
<dbReference type="InterPro" id="IPR036165">
    <property type="entry name" value="YefM-like_sf"/>
</dbReference>
<dbReference type="AlphaFoldDB" id="A0A318J2B1"/>
<organism evidence="3 4">
    <name type="scientific">Undibacterium pigrum</name>
    <dbReference type="NCBI Taxonomy" id="401470"/>
    <lineage>
        <taxon>Bacteria</taxon>
        <taxon>Pseudomonadati</taxon>
        <taxon>Pseudomonadota</taxon>
        <taxon>Betaproteobacteria</taxon>
        <taxon>Burkholderiales</taxon>
        <taxon>Oxalobacteraceae</taxon>
        <taxon>Undibacterium</taxon>
    </lineage>
</organism>
<dbReference type="Pfam" id="PF02604">
    <property type="entry name" value="PhdYeFM_antitox"/>
    <property type="match status" value="1"/>
</dbReference>
<dbReference type="InterPro" id="IPR051405">
    <property type="entry name" value="phD/YefM_antitoxin"/>
</dbReference>
<comment type="function">
    <text evidence="2">Antitoxin component of a type II toxin-antitoxin (TA) system.</text>
</comment>
<sequence length="83" mass="8967">MEAILAPSSVGISELKANPTAVLEASGDKPVAILNRNKPVGYMLTAGAWEKIHSILEDVELRRIAEARLTDGKKSIKVKLDDL</sequence>
<evidence type="ECO:0000256" key="1">
    <source>
        <dbReference type="ARBA" id="ARBA00009981"/>
    </source>
</evidence>
<dbReference type="SUPFAM" id="SSF143120">
    <property type="entry name" value="YefM-like"/>
    <property type="match status" value="1"/>
</dbReference>
<dbReference type="RefSeq" id="WP_110256273.1">
    <property type="nucleotide sequence ID" value="NZ_QJKB01000005.1"/>
</dbReference>
<comment type="similarity">
    <text evidence="1 2">Belongs to the phD/YefM antitoxin family.</text>
</comment>
<dbReference type="EMBL" id="QJKB01000005">
    <property type="protein sequence ID" value="PXX42675.1"/>
    <property type="molecule type" value="Genomic_DNA"/>
</dbReference>
<gene>
    <name evidence="3" type="ORF">DFR42_105338</name>
</gene>
<dbReference type="PANTHER" id="PTHR33713">
    <property type="entry name" value="ANTITOXIN YAFN-RELATED"/>
    <property type="match status" value="1"/>
</dbReference>
<dbReference type="OrthoDB" id="5297687at2"/>
<keyword evidence="4" id="KW-1185">Reference proteome</keyword>
<protein>
    <recommendedName>
        <fullName evidence="2">Antitoxin</fullName>
    </recommendedName>
</protein>
<reference evidence="3 4" key="1">
    <citation type="submission" date="2018-05" db="EMBL/GenBank/DDBJ databases">
        <title>Genomic Encyclopedia of Type Strains, Phase IV (KMG-IV): sequencing the most valuable type-strain genomes for metagenomic binning, comparative biology and taxonomic classification.</title>
        <authorList>
            <person name="Goeker M."/>
        </authorList>
    </citation>
    <scope>NUCLEOTIDE SEQUENCE [LARGE SCALE GENOMIC DNA]</scope>
    <source>
        <strain evidence="3 4">DSM 19792</strain>
    </source>
</reference>
<name>A0A318J2B1_9BURK</name>
<dbReference type="Proteomes" id="UP000247792">
    <property type="component" value="Unassembled WGS sequence"/>
</dbReference>
<evidence type="ECO:0000313" key="4">
    <source>
        <dbReference type="Proteomes" id="UP000247792"/>
    </source>
</evidence>
<accession>A0A318J2B1</accession>